<feature type="region of interest" description="Disordered" evidence="2">
    <location>
        <begin position="72"/>
        <end position="107"/>
    </location>
</feature>
<dbReference type="AlphaFoldDB" id="A0A8H4QK07"/>
<reference evidence="3 4" key="1">
    <citation type="submission" date="2019-12" db="EMBL/GenBank/DDBJ databases">
        <authorList>
            <person name="Floudas D."/>
            <person name="Bentzer J."/>
            <person name="Ahren D."/>
            <person name="Johansson T."/>
            <person name="Persson P."/>
            <person name="Tunlid A."/>
        </authorList>
    </citation>
    <scope>NUCLEOTIDE SEQUENCE [LARGE SCALE GENOMIC DNA]</scope>
    <source>
        <strain evidence="3 4">CBS 102.39</strain>
    </source>
</reference>
<keyword evidence="4" id="KW-1185">Reference proteome</keyword>
<protein>
    <submittedName>
        <fullName evidence="3">Uncharacterized protein</fullName>
    </submittedName>
</protein>
<feature type="compositionally biased region" description="Basic and acidic residues" evidence="2">
    <location>
        <begin position="333"/>
        <end position="345"/>
    </location>
</feature>
<name>A0A8H4QK07_9AGAR</name>
<feature type="compositionally biased region" description="Basic and acidic residues" evidence="2">
    <location>
        <begin position="290"/>
        <end position="325"/>
    </location>
</feature>
<keyword evidence="1" id="KW-0175">Coiled coil</keyword>
<organism evidence="3 4">
    <name type="scientific">Agrocybe pediades</name>
    <dbReference type="NCBI Taxonomy" id="84607"/>
    <lineage>
        <taxon>Eukaryota</taxon>
        <taxon>Fungi</taxon>
        <taxon>Dikarya</taxon>
        <taxon>Basidiomycota</taxon>
        <taxon>Agaricomycotina</taxon>
        <taxon>Agaricomycetes</taxon>
        <taxon>Agaricomycetidae</taxon>
        <taxon>Agaricales</taxon>
        <taxon>Agaricineae</taxon>
        <taxon>Strophariaceae</taxon>
        <taxon>Agrocybe</taxon>
    </lineage>
</organism>
<feature type="region of interest" description="Disordered" evidence="2">
    <location>
        <begin position="260"/>
        <end position="370"/>
    </location>
</feature>
<dbReference type="EMBL" id="JAACJL010000057">
    <property type="protein sequence ID" value="KAF4612226.1"/>
    <property type="molecule type" value="Genomic_DNA"/>
</dbReference>
<evidence type="ECO:0000313" key="4">
    <source>
        <dbReference type="Proteomes" id="UP000521872"/>
    </source>
</evidence>
<feature type="compositionally biased region" description="Basic and acidic residues" evidence="2">
    <location>
        <begin position="264"/>
        <end position="275"/>
    </location>
</feature>
<comment type="caution">
    <text evidence="3">The sequence shown here is derived from an EMBL/GenBank/DDBJ whole genome shotgun (WGS) entry which is preliminary data.</text>
</comment>
<feature type="compositionally biased region" description="Polar residues" evidence="2">
    <location>
        <begin position="351"/>
        <end position="363"/>
    </location>
</feature>
<evidence type="ECO:0000256" key="2">
    <source>
        <dbReference type="SAM" id="MobiDB-lite"/>
    </source>
</evidence>
<dbReference type="Proteomes" id="UP000521872">
    <property type="component" value="Unassembled WGS sequence"/>
</dbReference>
<evidence type="ECO:0000313" key="3">
    <source>
        <dbReference type="EMBL" id="KAF4612226.1"/>
    </source>
</evidence>
<evidence type="ECO:0000256" key="1">
    <source>
        <dbReference type="SAM" id="Coils"/>
    </source>
</evidence>
<accession>A0A8H4QK07</accession>
<feature type="coiled-coil region" evidence="1">
    <location>
        <begin position="42"/>
        <end position="69"/>
    </location>
</feature>
<gene>
    <name evidence="3" type="ORF">D9613_004231</name>
</gene>
<proteinExistence type="predicted"/>
<feature type="compositionally biased region" description="Basic and acidic residues" evidence="2">
    <location>
        <begin position="170"/>
        <end position="188"/>
    </location>
</feature>
<feature type="region of interest" description="Disordered" evidence="2">
    <location>
        <begin position="153"/>
        <end position="201"/>
    </location>
</feature>
<sequence>MQCVGSTRPALRSSALSVCRYSTTPKGSKIVSEWDGIVIPSREEIQEKVKEVEASKKKYEADISYLKNAPERSLASRLARARPPKAEPKPAEPQPQATAEPLSAVDRERIEEITRRRREARIARETAQANAALRIMPQADMSKVIQAASNFKIGSVPPTTRPQGAFYRDAGARKEPRPQSERRPKALDQVRVSSQPVQPIRAAEVLPTAAEDALPNMEPSDNAPETESVLLESDGENIELSTAEPSPMFQNTRVMEMIASTIKKSREELQREGIPETHPLSAEGLAADSAAKRREERLRRQAQELRMKRGEEGVPSKDNARDSVAKRKAARLQRLEAGRDEAPERRRSKNTRQPSLESVSTGGQDLEDPFDIDEDTEAYVGPAFTGPEPISSTLLEIFQPSVMASLNPIALDSKKIAARGGEEYTQYVQQFDRLYATPPNQLGPFNVAKRVLAHRPDVSRPQRKHALDIIAASTQRTTKPATAKA</sequence>